<name>A0AA35S0R3_GEOBA</name>
<dbReference type="Proteomes" id="UP001174909">
    <property type="component" value="Unassembled WGS sequence"/>
</dbReference>
<sequence length="42" mass="4764">MSLSSSCSPDSCVVSPAIHQNFDIDWILWNWTSPILISWSCH</sequence>
<protein>
    <submittedName>
        <fullName evidence="1">Uncharacterized protein</fullName>
    </submittedName>
</protein>
<dbReference type="AlphaFoldDB" id="A0AA35S0R3"/>
<proteinExistence type="predicted"/>
<keyword evidence="2" id="KW-1185">Reference proteome</keyword>
<comment type="caution">
    <text evidence="1">The sequence shown here is derived from an EMBL/GenBank/DDBJ whole genome shotgun (WGS) entry which is preliminary data.</text>
</comment>
<gene>
    <name evidence="1" type="ORF">GBAR_LOCUS12587</name>
</gene>
<evidence type="ECO:0000313" key="2">
    <source>
        <dbReference type="Proteomes" id="UP001174909"/>
    </source>
</evidence>
<organism evidence="1 2">
    <name type="scientific">Geodia barretti</name>
    <name type="common">Barrett's horny sponge</name>
    <dbReference type="NCBI Taxonomy" id="519541"/>
    <lineage>
        <taxon>Eukaryota</taxon>
        <taxon>Metazoa</taxon>
        <taxon>Porifera</taxon>
        <taxon>Demospongiae</taxon>
        <taxon>Heteroscleromorpha</taxon>
        <taxon>Tetractinellida</taxon>
        <taxon>Astrophorina</taxon>
        <taxon>Geodiidae</taxon>
        <taxon>Geodia</taxon>
    </lineage>
</organism>
<reference evidence="1" key="1">
    <citation type="submission" date="2023-03" db="EMBL/GenBank/DDBJ databases">
        <authorList>
            <person name="Steffen K."/>
            <person name="Cardenas P."/>
        </authorList>
    </citation>
    <scope>NUCLEOTIDE SEQUENCE</scope>
</reference>
<dbReference type="EMBL" id="CASHTH010001873">
    <property type="protein sequence ID" value="CAI8021164.1"/>
    <property type="molecule type" value="Genomic_DNA"/>
</dbReference>
<accession>A0AA35S0R3</accession>
<evidence type="ECO:0000313" key="1">
    <source>
        <dbReference type="EMBL" id="CAI8021164.1"/>
    </source>
</evidence>